<evidence type="ECO:0000313" key="6">
    <source>
        <dbReference type="Proteomes" id="UP000736335"/>
    </source>
</evidence>
<evidence type="ECO:0000256" key="4">
    <source>
        <dbReference type="SAM" id="SignalP"/>
    </source>
</evidence>
<keyword evidence="3" id="KW-0964">Secreted</keyword>
<dbReference type="CDD" id="cd22778">
    <property type="entry name" value="DPBB_CEPL-like"/>
    <property type="match status" value="1"/>
</dbReference>
<dbReference type="InterPro" id="IPR036908">
    <property type="entry name" value="RlpA-like_sf"/>
</dbReference>
<feature type="signal peptide" evidence="4">
    <location>
        <begin position="1"/>
        <end position="18"/>
    </location>
</feature>
<protein>
    <submittedName>
        <fullName evidence="5">SnodProt1</fullName>
    </submittedName>
</protein>
<keyword evidence="4" id="KW-0732">Signal</keyword>
<dbReference type="InterPro" id="IPR010829">
    <property type="entry name" value="Cerato-platanin"/>
</dbReference>
<dbReference type="GO" id="GO:0005576">
    <property type="term" value="C:extracellular region"/>
    <property type="evidence" value="ECO:0007669"/>
    <property type="project" value="UniProtKB-SubCell"/>
</dbReference>
<evidence type="ECO:0000256" key="2">
    <source>
        <dbReference type="ARBA" id="ARBA00010421"/>
    </source>
</evidence>
<reference evidence="5" key="2">
    <citation type="submission" date="2020-11" db="EMBL/GenBank/DDBJ databases">
        <authorList>
            <consortium name="DOE Joint Genome Institute"/>
            <person name="Kuo A."/>
            <person name="Miyauchi S."/>
            <person name="Kiss E."/>
            <person name="Drula E."/>
            <person name="Kohler A."/>
            <person name="Sanchez-Garcia M."/>
            <person name="Andreopoulos B."/>
            <person name="Barry K.W."/>
            <person name="Bonito G."/>
            <person name="Buee M."/>
            <person name="Carver A."/>
            <person name="Chen C."/>
            <person name="Cichocki N."/>
            <person name="Clum A."/>
            <person name="Culley D."/>
            <person name="Crous P.W."/>
            <person name="Fauchery L."/>
            <person name="Girlanda M."/>
            <person name="Hayes R."/>
            <person name="Keri Z."/>
            <person name="Labutti K."/>
            <person name="Lipzen A."/>
            <person name="Lombard V."/>
            <person name="Magnuson J."/>
            <person name="Maillard F."/>
            <person name="Morin E."/>
            <person name="Murat C."/>
            <person name="Nolan M."/>
            <person name="Ohm R."/>
            <person name="Pangilinan J."/>
            <person name="Pereira M."/>
            <person name="Perotto S."/>
            <person name="Peter M."/>
            <person name="Riley R."/>
            <person name="Sitrit Y."/>
            <person name="Stielow B."/>
            <person name="Szollosi G."/>
            <person name="Zifcakova L."/>
            <person name="Stursova M."/>
            <person name="Spatafora J.W."/>
            <person name="Tedersoo L."/>
            <person name="Vaario L.-M."/>
            <person name="Yamada A."/>
            <person name="Yan M."/>
            <person name="Wang P."/>
            <person name="Xu J."/>
            <person name="Bruns T."/>
            <person name="Baldrian P."/>
            <person name="Vilgalys R."/>
            <person name="Henrissat B."/>
            <person name="Grigoriev I.V."/>
            <person name="Hibbett D."/>
            <person name="Nagy L.G."/>
            <person name="Martin F.M."/>
        </authorList>
    </citation>
    <scope>NUCLEOTIDE SEQUENCE</scope>
    <source>
        <strain evidence="5">UH-Tt-Lm1</strain>
    </source>
</reference>
<dbReference type="Pfam" id="PF07249">
    <property type="entry name" value="Cerato-platanin"/>
    <property type="match status" value="1"/>
</dbReference>
<feature type="chain" id="PRO_5040264178" evidence="4">
    <location>
        <begin position="19"/>
        <end position="137"/>
    </location>
</feature>
<dbReference type="SUPFAM" id="SSF50685">
    <property type="entry name" value="Barwin-like endoglucanases"/>
    <property type="match status" value="1"/>
</dbReference>
<comment type="similarity">
    <text evidence="2">Belongs to the cerato-platanin family.</text>
</comment>
<name>A0A9P6H8N3_9AGAM</name>
<organism evidence="5 6">
    <name type="scientific">Thelephora terrestris</name>
    <dbReference type="NCBI Taxonomy" id="56493"/>
    <lineage>
        <taxon>Eukaryota</taxon>
        <taxon>Fungi</taxon>
        <taxon>Dikarya</taxon>
        <taxon>Basidiomycota</taxon>
        <taxon>Agaricomycotina</taxon>
        <taxon>Agaricomycetes</taxon>
        <taxon>Thelephorales</taxon>
        <taxon>Thelephoraceae</taxon>
        <taxon>Thelephora</taxon>
    </lineage>
</organism>
<proteinExistence type="inferred from homology"/>
<comment type="subcellular location">
    <subcellularLocation>
        <location evidence="1">Secreted</location>
    </subcellularLocation>
</comment>
<dbReference type="AlphaFoldDB" id="A0A9P6H8N3"/>
<accession>A0A9P6H8N3</accession>
<evidence type="ECO:0000256" key="3">
    <source>
        <dbReference type="ARBA" id="ARBA00022525"/>
    </source>
</evidence>
<sequence>MKFFSVIAILVAPLIISATSVTYDTVYDQATDSLDNVACSNGPNGLLTKGYKVFGDIPTFPNISGSSVAYWNSPNCGSCWNITYQGETITVTVIDYAGDGFNLSEEAMNTLTGGEAVELGVVDATSVQVDESFCGMA</sequence>
<evidence type="ECO:0000313" key="5">
    <source>
        <dbReference type="EMBL" id="KAF9781691.1"/>
    </source>
</evidence>
<dbReference type="Gene3D" id="2.40.40.10">
    <property type="entry name" value="RlpA-like domain"/>
    <property type="match status" value="1"/>
</dbReference>
<gene>
    <name evidence="5" type="ORF">BJ322DRAFT_1010703</name>
</gene>
<dbReference type="EMBL" id="WIUZ02000013">
    <property type="protein sequence ID" value="KAF9781691.1"/>
    <property type="molecule type" value="Genomic_DNA"/>
</dbReference>
<comment type="caution">
    <text evidence="5">The sequence shown here is derived from an EMBL/GenBank/DDBJ whole genome shotgun (WGS) entry which is preliminary data.</text>
</comment>
<reference evidence="5" key="1">
    <citation type="journal article" date="2020" name="Nat. Commun.">
        <title>Large-scale genome sequencing of mycorrhizal fungi provides insights into the early evolution of symbiotic traits.</title>
        <authorList>
            <person name="Miyauchi S."/>
            <person name="Kiss E."/>
            <person name="Kuo A."/>
            <person name="Drula E."/>
            <person name="Kohler A."/>
            <person name="Sanchez-Garcia M."/>
            <person name="Morin E."/>
            <person name="Andreopoulos B."/>
            <person name="Barry K.W."/>
            <person name="Bonito G."/>
            <person name="Buee M."/>
            <person name="Carver A."/>
            <person name="Chen C."/>
            <person name="Cichocki N."/>
            <person name="Clum A."/>
            <person name="Culley D."/>
            <person name="Crous P.W."/>
            <person name="Fauchery L."/>
            <person name="Girlanda M."/>
            <person name="Hayes R.D."/>
            <person name="Keri Z."/>
            <person name="LaButti K."/>
            <person name="Lipzen A."/>
            <person name="Lombard V."/>
            <person name="Magnuson J."/>
            <person name="Maillard F."/>
            <person name="Murat C."/>
            <person name="Nolan M."/>
            <person name="Ohm R.A."/>
            <person name="Pangilinan J."/>
            <person name="Pereira M.F."/>
            <person name="Perotto S."/>
            <person name="Peter M."/>
            <person name="Pfister S."/>
            <person name="Riley R."/>
            <person name="Sitrit Y."/>
            <person name="Stielow J.B."/>
            <person name="Szollosi G."/>
            <person name="Zifcakova L."/>
            <person name="Stursova M."/>
            <person name="Spatafora J.W."/>
            <person name="Tedersoo L."/>
            <person name="Vaario L.M."/>
            <person name="Yamada A."/>
            <person name="Yan M."/>
            <person name="Wang P."/>
            <person name="Xu J."/>
            <person name="Bruns T."/>
            <person name="Baldrian P."/>
            <person name="Vilgalys R."/>
            <person name="Dunand C."/>
            <person name="Henrissat B."/>
            <person name="Grigoriev I.V."/>
            <person name="Hibbett D."/>
            <person name="Nagy L.G."/>
            <person name="Martin F.M."/>
        </authorList>
    </citation>
    <scope>NUCLEOTIDE SEQUENCE</scope>
    <source>
        <strain evidence="5">UH-Tt-Lm1</strain>
    </source>
</reference>
<keyword evidence="6" id="KW-1185">Reference proteome</keyword>
<evidence type="ECO:0000256" key="1">
    <source>
        <dbReference type="ARBA" id="ARBA00004613"/>
    </source>
</evidence>
<dbReference type="Proteomes" id="UP000736335">
    <property type="component" value="Unassembled WGS sequence"/>
</dbReference>
<dbReference type="OrthoDB" id="4898945at2759"/>